<feature type="region of interest" description="Disordered" evidence="1">
    <location>
        <begin position="1"/>
        <end position="240"/>
    </location>
</feature>
<feature type="non-terminal residue" evidence="2">
    <location>
        <position position="447"/>
    </location>
</feature>
<feature type="compositionally biased region" description="Low complexity" evidence="1">
    <location>
        <begin position="62"/>
        <end position="73"/>
    </location>
</feature>
<gene>
    <name evidence="2" type="ORF">AVDCRST_MAG49-2071</name>
</gene>
<feature type="compositionally biased region" description="Basic and acidic residues" evidence="1">
    <location>
        <begin position="81"/>
        <end position="97"/>
    </location>
</feature>
<feature type="compositionally biased region" description="Basic and acidic residues" evidence="1">
    <location>
        <begin position="416"/>
        <end position="425"/>
    </location>
</feature>
<sequence length="447" mass="51193">DDRLRADAGPTPDAAVRPPRPLRVGRRRRHLRHPPRRLRLPLDAGGVDRPAPGGVRLEPGDDLPGGLDQPDPLWLQRSLRRRPDGPVRRPPRDDLRAAARRVGLGADHADAGALAARPALGRRGRARHGGDGHRARRDGRQPLVRRPPRPRPRRADGRQRDRAAGLPAGSRPPRGLDRLALGGGGDRRRRAAGRATRRPLHARPPGRPRPAGVRRRRGDGRPTRGGREPGRRRVRWAPPRRPLARFLAPLGQLLRLRRDHERPDRHPPDPGLGRPRDGPGHRRRHARRDRRLRHRRHDRLRLADRPLGPAPPAARLLRAAGPLAALPARRLRRPPRRPDPLRRLLRPGLGRDGTPHRRPDRGPLRQAQRWHRLRLDLRRTPARRRRGRLRRRGDPDLDGRLPARLLWRRHPRPGRRRDDPGDRPRPPPPHHSQTPHRGRPRRGRRHL</sequence>
<evidence type="ECO:0000313" key="2">
    <source>
        <dbReference type="EMBL" id="CAA9554441.1"/>
    </source>
</evidence>
<feature type="compositionally biased region" description="Basic residues" evidence="1">
    <location>
        <begin position="281"/>
        <end position="299"/>
    </location>
</feature>
<feature type="compositionally biased region" description="Basic and acidic residues" evidence="1">
    <location>
        <begin position="219"/>
        <end position="231"/>
    </location>
</feature>
<feature type="non-terminal residue" evidence="2">
    <location>
        <position position="1"/>
    </location>
</feature>
<evidence type="ECO:0000256" key="1">
    <source>
        <dbReference type="SAM" id="MobiDB-lite"/>
    </source>
</evidence>
<feature type="compositionally biased region" description="Basic residues" evidence="1">
    <location>
        <begin position="187"/>
        <end position="218"/>
    </location>
</feature>
<feature type="compositionally biased region" description="Basic and acidic residues" evidence="1">
    <location>
        <begin position="256"/>
        <end position="280"/>
    </location>
</feature>
<reference evidence="2" key="1">
    <citation type="submission" date="2020-02" db="EMBL/GenBank/DDBJ databases">
        <authorList>
            <person name="Meier V. D."/>
        </authorList>
    </citation>
    <scope>NUCLEOTIDE SEQUENCE</scope>
    <source>
        <strain evidence="2">AVDCRST_MAG49</strain>
    </source>
</reference>
<feature type="compositionally biased region" description="Basic residues" evidence="1">
    <location>
        <begin position="23"/>
        <end position="39"/>
    </location>
</feature>
<organism evidence="2">
    <name type="scientific">uncultured Thermomicrobiales bacterium</name>
    <dbReference type="NCBI Taxonomy" id="1645740"/>
    <lineage>
        <taxon>Bacteria</taxon>
        <taxon>Pseudomonadati</taxon>
        <taxon>Thermomicrobiota</taxon>
        <taxon>Thermomicrobia</taxon>
        <taxon>Thermomicrobiales</taxon>
        <taxon>environmental samples</taxon>
    </lineage>
</organism>
<proteinExistence type="predicted"/>
<dbReference type="AlphaFoldDB" id="A0A6J4ULZ9"/>
<feature type="compositionally biased region" description="Basic and acidic residues" evidence="1">
    <location>
        <begin position="392"/>
        <end position="401"/>
    </location>
</feature>
<name>A0A6J4ULZ9_9BACT</name>
<feature type="region of interest" description="Disordered" evidence="1">
    <location>
        <begin position="254"/>
        <end position="313"/>
    </location>
</feature>
<feature type="compositionally biased region" description="Basic residues" evidence="1">
    <location>
        <begin position="406"/>
        <end position="415"/>
    </location>
</feature>
<accession>A0A6J4ULZ9</accession>
<feature type="compositionally biased region" description="Basic residues" evidence="1">
    <location>
        <begin position="380"/>
        <end position="391"/>
    </location>
</feature>
<feature type="compositionally biased region" description="Basic residues" evidence="1">
    <location>
        <begin position="433"/>
        <end position="447"/>
    </location>
</feature>
<feature type="compositionally biased region" description="Basic and acidic residues" evidence="1">
    <location>
        <begin position="353"/>
        <end position="363"/>
    </location>
</feature>
<feature type="compositionally biased region" description="Low complexity" evidence="1">
    <location>
        <begin position="100"/>
        <end position="119"/>
    </location>
</feature>
<feature type="compositionally biased region" description="Basic and acidic residues" evidence="1">
    <location>
        <begin position="153"/>
        <end position="163"/>
    </location>
</feature>
<protein>
    <submittedName>
        <fullName evidence="2">Uncharacterized MFS-type transporter</fullName>
    </submittedName>
</protein>
<dbReference type="EMBL" id="CADCWG010000137">
    <property type="protein sequence ID" value="CAA9554441.1"/>
    <property type="molecule type" value="Genomic_DNA"/>
</dbReference>
<feature type="region of interest" description="Disordered" evidence="1">
    <location>
        <begin position="327"/>
        <end position="447"/>
    </location>
</feature>